<evidence type="ECO:0000259" key="1">
    <source>
        <dbReference type="Pfam" id="PF01965"/>
    </source>
</evidence>
<dbReference type="Proteomes" id="UP000295793">
    <property type="component" value="Unassembled WGS sequence"/>
</dbReference>
<feature type="domain" description="DJ-1/PfpI" evidence="1">
    <location>
        <begin position="2"/>
        <end position="171"/>
    </location>
</feature>
<accession>A0A4R3I4Z2</accession>
<dbReference type="EMBL" id="SLZR01000008">
    <property type="protein sequence ID" value="TCS40701.1"/>
    <property type="molecule type" value="Genomic_DNA"/>
</dbReference>
<dbReference type="InterPro" id="IPR002818">
    <property type="entry name" value="DJ-1/PfpI"/>
</dbReference>
<reference evidence="2 3" key="1">
    <citation type="submission" date="2019-03" db="EMBL/GenBank/DDBJ databases">
        <title>Genomic Encyclopedia of Archaeal and Bacterial Type Strains, Phase II (KMG-II): from individual species to whole genera.</title>
        <authorList>
            <person name="Goeker M."/>
        </authorList>
    </citation>
    <scope>NUCLEOTIDE SEQUENCE [LARGE SCALE GENOMIC DNA]</scope>
    <source>
        <strain evidence="2 3">DSM 15388</strain>
    </source>
</reference>
<sequence>MNVAIFVYDNAEVMDFSGPFEVFTTAKRLSKENAIEDVFLIAEHDRPVIARGDYLVQPHYSFESHPDIDVLVVVGGVHNDEMDKPAVTAWIDSVSESATVVSSVCSGAFLLAAAGLLDGLEVTTHWDDQKELAEQFPAVKVLPDRRWVDQGHIVTSGGITAGIDMSLHLVARLVSQELADITAHQMEFNWARQAG</sequence>
<name>A0A4R3I4Z2_9GAMM</name>
<protein>
    <submittedName>
        <fullName evidence="2">DJ-1/PfpI family protein</fullName>
    </submittedName>
</protein>
<dbReference type="OrthoDB" id="9803764at2"/>
<dbReference type="Gene3D" id="3.40.50.880">
    <property type="match status" value="1"/>
</dbReference>
<gene>
    <name evidence="2" type="ORF">BCF53_10857</name>
</gene>
<comment type="caution">
    <text evidence="2">The sequence shown here is derived from an EMBL/GenBank/DDBJ whole genome shotgun (WGS) entry which is preliminary data.</text>
</comment>
<keyword evidence="3" id="KW-1185">Reference proteome</keyword>
<dbReference type="PANTHER" id="PTHR43130:SF14">
    <property type="entry name" value="DJ-1_PFPI DOMAIN-CONTAINING PROTEIN"/>
    <property type="match status" value="1"/>
</dbReference>
<dbReference type="InterPro" id="IPR052158">
    <property type="entry name" value="INH-QAR"/>
</dbReference>
<organism evidence="2 3">
    <name type="scientific">Reinekea marinisedimentorum</name>
    <dbReference type="NCBI Taxonomy" id="230495"/>
    <lineage>
        <taxon>Bacteria</taxon>
        <taxon>Pseudomonadati</taxon>
        <taxon>Pseudomonadota</taxon>
        <taxon>Gammaproteobacteria</taxon>
        <taxon>Oceanospirillales</taxon>
        <taxon>Saccharospirillaceae</taxon>
        <taxon>Reinekea</taxon>
    </lineage>
</organism>
<dbReference type="CDD" id="cd03139">
    <property type="entry name" value="GATase1_PfpI_2"/>
    <property type="match status" value="1"/>
</dbReference>
<dbReference type="AlphaFoldDB" id="A0A4R3I4Z2"/>
<proteinExistence type="predicted"/>
<dbReference type="PANTHER" id="PTHR43130">
    <property type="entry name" value="ARAC-FAMILY TRANSCRIPTIONAL REGULATOR"/>
    <property type="match status" value="1"/>
</dbReference>
<dbReference type="InterPro" id="IPR029062">
    <property type="entry name" value="Class_I_gatase-like"/>
</dbReference>
<evidence type="ECO:0000313" key="2">
    <source>
        <dbReference type="EMBL" id="TCS40701.1"/>
    </source>
</evidence>
<dbReference type="SUPFAM" id="SSF52317">
    <property type="entry name" value="Class I glutamine amidotransferase-like"/>
    <property type="match status" value="1"/>
</dbReference>
<evidence type="ECO:0000313" key="3">
    <source>
        <dbReference type="Proteomes" id="UP000295793"/>
    </source>
</evidence>
<dbReference type="Pfam" id="PF01965">
    <property type="entry name" value="DJ-1_PfpI"/>
    <property type="match status" value="1"/>
</dbReference>
<dbReference type="RefSeq" id="WP_132701674.1">
    <property type="nucleotide sequence ID" value="NZ_SLZR01000008.1"/>
</dbReference>
<dbReference type="GO" id="GO:0006355">
    <property type="term" value="P:regulation of DNA-templated transcription"/>
    <property type="evidence" value="ECO:0007669"/>
    <property type="project" value="TreeGrafter"/>
</dbReference>